<dbReference type="AlphaFoldDB" id="A0A5R9G6W0"/>
<dbReference type="Proteomes" id="UP000309676">
    <property type="component" value="Unassembled WGS sequence"/>
</dbReference>
<proteinExistence type="predicted"/>
<dbReference type="SUPFAM" id="SSF46626">
    <property type="entry name" value="Cytochrome c"/>
    <property type="match status" value="1"/>
</dbReference>
<evidence type="ECO:0000313" key="3">
    <source>
        <dbReference type="EMBL" id="TLS48724.1"/>
    </source>
</evidence>
<keyword evidence="4" id="KW-1185">Reference proteome</keyword>
<protein>
    <submittedName>
        <fullName evidence="3">Electron transport protein</fullName>
    </submittedName>
</protein>
<dbReference type="OrthoDB" id="9772811at2"/>
<name>A0A5R9G6W0_9BACL</name>
<dbReference type="RefSeq" id="WP_138197892.1">
    <property type="nucleotide sequence ID" value="NZ_VCIW01000030.1"/>
</dbReference>
<sequence length="638" mass="68798">MGFRNKRLWIGVCTLLIFALAAASGWKLAKLQYAYVPGRHEAANPPREPRTSDGRGFTAAQAEDPLPYETPDTVDFGRKAFYGETFGNEVYLTDILGMFDGPISLKSMLAATVRLRGRGTSNLRVQAEKTAIVGGRTIRKGEWIDTGLDVAKGAYVPLGIKVTADRGKIRAGVSCITCHAIYDGPSGKIVEGAPNPDVNAGLLLAASTNSASFFTHTDVDNLSEYLKDVSRTVPTSDGGQAPLPDPDALEDAVDRALLRWPPGFIDTVLDLKNAPVQIPDSFTRGDFPYARNGMSANGPRHGLVFFSGVPNGQNMDPTAQAHLSKKAFGIDPELYLGTLLQRAANPKFRYDPASGKKPSEFFASIDPTPGTPGVNELVPTPDYPNVSFVSFVGMLASKPGYRIGEHLIGLAAYQDALDPPPSRIEAAPEEVELGRRVFEKAGCIACHAGDYLTNNRVIAQSIIGTEPTRGKALSYSEKAWGRNLMYDWSTPVPLPSRPKTFRIPYETPAEDIELTLAHDGGEGGEGGYKIPSLWGLYWSAPYLHDGGVAVGKDAGRQLGIPGTWYAGVAPDPVNSLRALLDRGLRERVVAANRANADAAGARIVGQGHEYWIDASAGFTKREQDAVIRYLLKINDSKQ</sequence>
<dbReference type="InterPro" id="IPR036909">
    <property type="entry name" value="Cyt_c-like_dom_sf"/>
</dbReference>
<reference evidence="3 4" key="1">
    <citation type="submission" date="2019-05" db="EMBL/GenBank/DDBJ databases">
        <authorList>
            <person name="Narsing Rao M.P."/>
            <person name="Li W.J."/>
        </authorList>
    </citation>
    <scope>NUCLEOTIDE SEQUENCE [LARGE SCALE GENOMIC DNA]</scope>
    <source>
        <strain evidence="3 4">SYSU_K30003</strain>
    </source>
</reference>
<dbReference type="Gene3D" id="1.10.760.10">
    <property type="entry name" value="Cytochrome c-like domain"/>
    <property type="match status" value="1"/>
</dbReference>
<evidence type="ECO:0000256" key="2">
    <source>
        <dbReference type="ARBA" id="ARBA00023002"/>
    </source>
</evidence>
<dbReference type="GO" id="GO:0009055">
    <property type="term" value="F:electron transfer activity"/>
    <property type="evidence" value="ECO:0007669"/>
    <property type="project" value="InterPro"/>
</dbReference>
<evidence type="ECO:0000313" key="4">
    <source>
        <dbReference type="Proteomes" id="UP000309676"/>
    </source>
</evidence>
<gene>
    <name evidence="3" type="ORF">FE782_29225</name>
</gene>
<keyword evidence="1" id="KW-0732">Signal</keyword>
<dbReference type="PANTHER" id="PTHR30600">
    <property type="entry name" value="CYTOCHROME C PEROXIDASE-RELATED"/>
    <property type="match status" value="1"/>
</dbReference>
<evidence type="ECO:0000256" key="1">
    <source>
        <dbReference type="ARBA" id="ARBA00022729"/>
    </source>
</evidence>
<dbReference type="InterPro" id="IPR051395">
    <property type="entry name" value="Cytochrome_c_Peroxidase/MauG"/>
</dbReference>
<organism evidence="3 4">
    <name type="scientific">Paenibacillus antri</name>
    <dbReference type="NCBI Taxonomy" id="2582848"/>
    <lineage>
        <taxon>Bacteria</taxon>
        <taxon>Bacillati</taxon>
        <taxon>Bacillota</taxon>
        <taxon>Bacilli</taxon>
        <taxon>Bacillales</taxon>
        <taxon>Paenibacillaceae</taxon>
        <taxon>Paenibacillus</taxon>
    </lineage>
</organism>
<dbReference type="EMBL" id="VCIW01000030">
    <property type="protein sequence ID" value="TLS48724.1"/>
    <property type="molecule type" value="Genomic_DNA"/>
</dbReference>
<keyword evidence="2" id="KW-0560">Oxidoreductase</keyword>
<comment type="caution">
    <text evidence="3">The sequence shown here is derived from an EMBL/GenBank/DDBJ whole genome shotgun (WGS) entry which is preliminary data.</text>
</comment>
<dbReference type="GO" id="GO:0004130">
    <property type="term" value="F:cytochrome-c peroxidase activity"/>
    <property type="evidence" value="ECO:0007669"/>
    <property type="project" value="TreeGrafter"/>
</dbReference>
<dbReference type="GO" id="GO:0020037">
    <property type="term" value="F:heme binding"/>
    <property type="evidence" value="ECO:0007669"/>
    <property type="project" value="InterPro"/>
</dbReference>
<dbReference type="PANTHER" id="PTHR30600:SF10">
    <property type="entry name" value="BLL6722 PROTEIN"/>
    <property type="match status" value="1"/>
</dbReference>
<accession>A0A5R9G6W0</accession>